<dbReference type="Proteomes" id="UP000269396">
    <property type="component" value="Unassembled WGS sequence"/>
</dbReference>
<dbReference type="SUPFAM" id="SSF69318">
    <property type="entry name" value="Integrin alpha N-terminal domain"/>
    <property type="match status" value="1"/>
</dbReference>
<sequence>MTDDQLLSLTSSSLDTTDRLYAPLPGLKSHELYVAYGGPGVPSSAVNGFTDKTKFGTGIVLIFQSNKQNGRNNIKPLMRIEGQSFGSRFGHSLIFLDINGDGKGEKDLERIGNTLLKLKLSLSELYLQQKTDEFLNHILK</sequence>
<dbReference type="STRING" id="31246.A0A183PPK4"/>
<dbReference type="EMBL" id="UZAL01036979">
    <property type="protein sequence ID" value="VDP70907.1"/>
    <property type="molecule type" value="Genomic_DNA"/>
</dbReference>
<proteinExistence type="predicted"/>
<name>A0A183PPK4_9TREM</name>
<accession>A0A183PPK4</accession>
<gene>
    <name evidence="1" type="ORF">SMTD_LOCUS16289</name>
</gene>
<organism evidence="1 2">
    <name type="scientific">Schistosoma mattheei</name>
    <dbReference type="NCBI Taxonomy" id="31246"/>
    <lineage>
        <taxon>Eukaryota</taxon>
        <taxon>Metazoa</taxon>
        <taxon>Spiralia</taxon>
        <taxon>Lophotrochozoa</taxon>
        <taxon>Platyhelminthes</taxon>
        <taxon>Trematoda</taxon>
        <taxon>Digenea</taxon>
        <taxon>Strigeidida</taxon>
        <taxon>Schistosomatoidea</taxon>
        <taxon>Schistosomatidae</taxon>
        <taxon>Schistosoma</taxon>
    </lineage>
</organism>
<dbReference type="InterPro" id="IPR028994">
    <property type="entry name" value="Integrin_alpha_N"/>
</dbReference>
<evidence type="ECO:0000313" key="2">
    <source>
        <dbReference type="Proteomes" id="UP000269396"/>
    </source>
</evidence>
<dbReference type="AlphaFoldDB" id="A0A183PPK4"/>
<reference evidence="1 2" key="1">
    <citation type="submission" date="2018-11" db="EMBL/GenBank/DDBJ databases">
        <authorList>
            <consortium name="Pathogen Informatics"/>
        </authorList>
    </citation>
    <scope>NUCLEOTIDE SEQUENCE [LARGE SCALE GENOMIC DNA]</scope>
    <source>
        <strain>Denwood</strain>
        <strain evidence="2">Zambia</strain>
    </source>
</reference>
<protein>
    <submittedName>
        <fullName evidence="1">Uncharacterized protein</fullName>
    </submittedName>
</protein>
<evidence type="ECO:0000313" key="1">
    <source>
        <dbReference type="EMBL" id="VDP70907.1"/>
    </source>
</evidence>
<keyword evidence="2" id="KW-1185">Reference proteome</keyword>
<dbReference type="Gene3D" id="2.130.10.130">
    <property type="entry name" value="Integrin alpha, N-terminal"/>
    <property type="match status" value="1"/>
</dbReference>